<sequence>MKLITNTEENSYEFNSYVDLQWIDSSILNYRSSTLEDIKRWVSDPVIYNQQIRDVSKYLYFSNGVYSRVINYMVSLPTLDHIVYELQKSKKSHKNIDKFNDALRVSKHKLIVRDILLKLGIEGTYFGYLETNEQPKTQGSFSNDELRYINEINTNEIIKCSVLTLPSNYCKIVGTKDTSYVSAFDLSYFDQYRTNGLANKLRKYPKEIRNAYQKYLKERNKNWYVMDNDKTITLKVGVNISDQWGIPRGLQAFVDILFDQLFSDTKRNVIDETNGNLVVHTFPESNEKGQSTLTLTQQKNQHESLKKALFARRNSNGQNLVSLAAGTKLENIEVDSDILTKIKDEDLLKKISTDLGFAVSALNGDKGNYSSQQTNLNLITAEVFTWLEQIVEELNKVINLNVIKDMKNPIILTYLPITHLNRNEKIGHMKDLYTHAGGSLMAWISSIGIPPEAYLSLMDREREEKFDQKYPVHQTSFTQSNNDKKPENLNPESEHTVKTKTNNNNENPAPSKEKG</sequence>
<accession>A0A378XV51</accession>
<evidence type="ECO:0000313" key="2">
    <source>
        <dbReference type="EMBL" id="SUA68360.1"/>
    </source>
</evidence>
<reference evidence="2 3" key="1">
    <citation type="submission" date="2018-06" db="EMBL/GenBank/DDBJ databases">
        <authorList>
            <consortium name="Pathogen Informatics"/>
            <person name="Doyle S."/>
        </authorList>
    </citation>
    <scope>NUCLEOTIDE SEQUENCE [LARGE SCALE GENOMIC DNA]</scope>
    <source>
        <strain evidence="2 3">NCTC10343</strain>
    </source>
</reference>
<dbReference type="Proteomes" id="UP000254400">
    <property type="component" value="Unassembled WGS sequence"/>
</dbReference>
<feature type="region of interest" description="Disordered" evidence="1">
    <location>
        <begin position="465"/>
        <end position="515"/>
    </location>
</feature>
<dbReference type="EMBL" id="UGSC01000001">
    <property type="protein sequence ID" value="SUA68360.1"/>
    <property type="molecule type" value="Genomic_DNA"/>
</dbReference>
<dbReference type="AlphaFoldDB" id="A0A378XV51"/>
<gene>
    <name evidence="2" type="ORF">NCTC10343_01643</name>
</gene>
<evidence type="ECO:0000313" key="3">
    <source>
        <dbReference type="Proteomes" id="UP000254400"/>
    </source>
</evidence>
<dbReference type="RefSeq" id="WP_029514962.1">
    <property type="nucleotide sequence ID" value="NZ_CP049783.1"/>
</dbReference>
<protein>
    <recommendedName>
        <fullName evidence="4">Phage portal protein</fullName>
    </recommendedName>
</protein>
<evidence type="ECO:0008006" key="4">
    <source>
        <dbReference type="Google" id="ProtNLM"/>
    </source>
</evidence>
<organism evidence="2 3">
    <name type="scientific">Paenibacillus polymyxa</name>
    <name type="common">Bacillus polymyxa</name>
    <dbReference type="NCBI Taxonomy" id="1406"/>
    <lineage>
        <taxon>Bacteria</taxon>
        <taxon>Bacillati</taxon>
        <taxon>Bacillota</taxon>
        <taxon>Bacilli</taxon>
        <taxon>Bacillales</taxon>
        <taxon>Paenibacillaceae</taxon>
        <taxon>Paenibacillus</taxon>
    </lineage>
</organism>
<proteinExistence type="predicted"/>
<name>A0A378XV51_PAEPO</name>
<evidence type="ECO:0000256" key="1">
    <source>
        <dbReference type="SAM" id="MobiDB-lite"/>
    </source>
</evidence>
<dbReference type="GeneID" id="93350426"/>
<feature type="compositionally biased region" description="Basic and acidic residues" evidence="1">
    <location>
        <begin position="482"/>
        <end position="497"/>
    </location>
</feature>